<reference evidence="2" key="2">
    <citation type="journal article" date="2018" name="Environ. Microbiol.">
        <title>Bloom of a denitrifying methanotroph, 'Candidatus Methylomirabilis limnetica', in a deep stratified lake.</title>
        <authorList>
            <person name="Graf J.S."/>
            <person name="Mayr M.J."/>
            <person name="Marchant H.K."/>
            <person name="Tienken D."/>
            <person name="Hach P.F."/>
            <person name="Brand A."/>
            <person name="Schubert C.J."/>
            <person name="Kuypers M.M."/>
            <person name="Milucka J."/>
        </authorList>
    </citation>
    <scope>NUCLEOTIDE SEQUENCE [LARGE SCALE GENOMIC DNA]</scope>
    <source>
        <strain evidence="2">Zug</strain>
    </source>
</reference>
<dbReference type="EMBL" id="NVQC01000022">
    <property type="protein sequence ID" value="PTL35570.1"/>
    <property type="molecule type" value="Genomic_DNA"/>
</dbReference>
<evidence type="ECO:0000313" key="2">
    <source>
        <dbReference type="Proteomes" id="UP000241436"/>
    </source>
</evidence>
<organism evidence="1 2">
    <name type="scientific">Candidatus Methylomirabilis limnetica</name>
    <dbReference type="NCBI Taxonomy" id="2033718"/>
    <lineage>
        <taxon>Bacteria</taxon>
        <taxon>Candidatus Methylomirabilota</taxon>
        <taxon>Candidatus Methylomirabilia</taxon>
        <taxon>Candidatus Methylomirabilales</taxon>
        <taxon>Candidatus Methylomirabilaceae</taxon>
        <taxon>Candidatus Methylomirabilis</taxon>
    </lineage>
</organism>
<reference evidence="1 2" key="1">
    <citation type="submission" date="2017-09" db="EMBL/GenBank/DDBJ databases">
        <title>Bloom of a denitrifying methanotroph, Candidatus Methylomirabilis limnetica, in a deep stratified lake.</title>
        <authorList>
            <person name="Graf J.S."/>
            <person name="Marchant H.K."/>
            <person name="Tienken D."/>
            <person name="Hach P.F."/>
            <person name="Brand A."/>
            <person name="Schubert C.J."/>
            <person name="Kuypers M.M."/>
            <person name="Milucka J."/>
        </authorList>
    </citation>
    <scope>NUCLEOTIDE SEQUENCE [LARGE SCALE GENOMIC DNA]</scope>
    <source>
        <strain evidence="1 2">Zug</strain>
    </source>
</reference>
<proteinExistence type="predicted"/>
<protein>
    <submittedName>
        <fullName evidence="1">Uncharacterized protein</fullName>
    </submittedName>
</protein>
<sequence length="66" mass="7609">MSRGVERTLLSIDRQKLKADQWETYQTIHSFLTQAREALTSKDFQQATNLVQKARVLSSELSKAVR</sequence>
<dbReference type="RefSeq" id="WP_107562202.1">
    <property type="nucleotide sequence ID" value="NZ_NVQC01000022.1"/>
</dbReference>
<accession>A0A2T4TWU4</accession>
<dbReference type="AlphaFoldDB" id="A0A2T4TWU4"/>
<name>A0A2T4TWU4_9BACT</name>
<gene>
    <name evidence="1" type="ORF">CLG94_07260</name>
</gene>
<comment type="caution">
    <text evidence="1">The sequence shown here is derived from an EMBL/GenBank/DDBJ whole genome shotgun (WGS) entry which is preliminary data.</text>
</comment>
<keyword evidence="2" id="KW-1185">Reference proteome</keyword>
<evidence type="ECO:0000313" key="1">
    <source>
        <dbReference type="EMBL" id="PTL35570.1"/>
    </source>
</evidence>
<dbReference type="Proteomes" id="UP000241436">
    <property type="component" value="Unassembled WGS sequence"/>
</dbReference>